<dbReference type="InterPro" id="IPR001584">
    <property type="entry name" value="Integrase_cat-core"/>
</dbReference>
<dbReference type="GO" id="GO:0003676">
    <property type="term" value="F:nucleic acid binding"/>
    <property type="evidence" value="ECO:0007669"/>
    <property type="project" value="InterPro"/>
</dbReference>
<dbReference type="InterPro" id="IPR050951">
    <property type="entry name" value="Retrovirus_Pol_polyprotein"/>
</dbReference>
<evidence type="ECO:0000313" key="4">
    <source>
        <dbReference type="Proteomes" id="UP000327044"/>
    </source>
</evidence>
<dbReference type="EMBL" id="VVIM01000001">
    <property type="protein sequence ID" value="KAB0805061.1"/>
    <property type="molecule type" value="Genomic_DNA"/>
</dbReference>
<evidence type="ECO:0000256" key="1">
    <source>
        <dbReference type="SAM" id="MobiDB-lite"/>
    </source>
</evidence>
<protein>
    <recommendedName>
        <fullName evidence="2">Integrase catalytic domain-containing protein</fullName>
    </recommendedName>
</protein>
<feature type="region of interest" description="Disordered" evidence="1">
    <location>
        <begin position="758"/>
        <end position="818"/>
    </location>
</feature>
<feature type="compositionally biased region" description="Polar residues" evidence="1">
    <location>
        <begin position="808"/>
        <end position="818"/>
    </location>
</feature>
<sequence length="860" mass="98509">MNQQQQFENLLLEVYDQKSQNSKLMNDSDYSELLQRIKRIRETGPDSSNKSDYHVINTYDLQRIESSYVILHRRSGKIILRFSECYDAIKAAHQGTGHGGRQATTNEKYHNLTQEMVKLFIETCENCQLKRNKTKKGIVVKPIVSNHLNSRCQIDLIDLQTRPDGDYKFIFVYQDHLTKYVRLRALKTMKTKEVAEHLLEVFADLGIPCVLQSDNGREFANQVIEELVGMWPDCHIVHGKPRHSQSQRSVERANQDIENKLASWMKDNNSTKWSEGLKIVQFQKNRCFHSGIGRSPYEALYGVKCRDGLNNLPVSITNIKSIRTEEELETLLSSSNDTEDKVEEDSHPSNNFVPDEKSTVTEEEMAAQQLSDLIENATLVMLPDNTHRPVVFADNTETPILLELNTETPVLPENNTETPVSLEVNNRTSVLFKEQAMALLSTETTENALNESLPQKCLLCSDENVCDHCQNKNNIKAIRDSCQESLKRQAQKMLQTSRKKFKPGAVGMSVRVPIPDVDRSRSDHRNILGVIMSVEDEFYRIGTVHGVLKQLYSRNEFEICKQQFLKLENVKTDTEITLRSAAGKFSVSGSTQGYVRCHCKKSCASKKCKCLASGYTCNTCKLEDIKGKGIVLIDYYVVEFPDEKDKGSVPLCIIPSSWTDVELNGEKFCWWPNFKSEEQKRKAVIQKLQFENRNCIKCKINIKYKTNLYEKAVKKLKKLEDGTSSEAYSDLDVEKTTKRKPKPSSILKQYVFEDSQNIDSDDEIPNIRRPQHRNRNESSSSSRSSRLSSSYHPPPQSFREEQEPQLDMTLTNTPPSSQLDARLDEILNYCKRTNKIALQLATKTELLAKDLQFVMQTMQR</sequence>
<reference evidence="3 4" key="1">
    <citation type="journal article" date="2018" name="Elife">
        <title>Firefly genomes illuminate parallel origins of bioluminescence in beetles.</title>
        <authorList>
            <person name="Fallon T.R."/>
            <person name="Lower S.E."/>
            <person name="Chang C.H."/>
            <person name="Bessho-Uehara M."/>
            <person name="Martin G.J."/>
            <person name="Bewick A.J."/>
            <person name="Behringer M."/>
            <person name="Debat H.J."/>
            <person name="Wong I."/>
            <person name="Day J.C."/>
            <person name="Suvorov A."/>
            <person name="Silva C.J."/>
            <person name="Stanger-Hall K.F."/>
            <person name="Hall D.W."/>
            <person name="Schmitz R.J."/>
            <person name="Nelson D.R."/>
            <person name="Lewis S.M."/>
            <person name="Shigenobu S."/>
            <person name="Bybee S.M."/>
            <person name="Larracuente A.M."/>
            <person name="Oba Y."/>
            <person name="Weng J.K."/>
        </authorList>
    </citation>
    <scope>NUCLEOTIDE SEQUENCE [LARGE SCALE GENOMIC DNA]</scope>
    <source>
        <strain evidence="3">1611_PpyrPB1</strain>
        <tissue evidence="3">Whole body</tissue>
    </source>
</reference>
<feature type="compositionally biased region" description="Low complexity" evidence="1">
    <location>
        <begin position="778"/>
        <end position="790"/>
    </location>
</feature>
<dbReference type="PANTHER" id="PTHR37984">
    <property type="entry name" value="PROTEIN CBG26694"/>
    <property type="match status" value="1"/>
</dbReference>
<organism evidence="3 4">
    <name type="scientific">Photinus pyralis</name>
    <name type="common">Common eastern firefly</name>
    <name type="synonym">Lampyris pyralis</name>
    <dbReference type="NCBI Taxonomy" id="7054"/>
    <lineage>
        <taxon>Eukaryota</taxon>
        <taxon>Metazoa</taxon>
        <taxon>Ecdysozoa</taxon>
        <taxon>Arthropoda</taxon>
        <taxon>Hexapoda</taxon>
        <taxon>Insecta</taxon>
        <taxon>Pterygota</taxon>
        <taxon>Neoptera</taxon>
        <taxon>Endopterygota</taxon>
        <taxon>Coleoptera</taxon>
        <taxon>Polyphaga</taxon>
        <taxon>Elateriformia</taxon>
        <taxon>Elateroidea</taxon>
        <taxon>Lampyridae</taxon>
        <taxon>Lampyrinae</taxon>
        <taxon>Photinus</taxon>
    </lineage>
</organism>
<dbReference type="PANTHER" id="PTHR37984:SF5">
    <property type="entry name" value="PROTEIN NYNRIN-LIKE"/>
    <property type="match status" value="1"/>
</dbReference>
<name>A0A5N4B621_PHOPY</name>
<proteinExistence type="predicted"/>
<dbReference type="InParanoid" id="A0A5N4B621"/>
<keyword evidence="4" id="KW-1185">Reference proteome</keyword>
<gene>
    <name evidence="3" type="ORF">PPYR_02031</name>
</gene>
<dbReference type="Proteomes" id="UP000327044">
    <property type="component" value="Unassembled WGS sequence"/>
</dbReference>
<dbReference type="Gene3D" id="3.30.420.10">
    <property type="entry name" value="Ribonuclease H-like superfamily/Ribonuclease H"/>
    <property type="match status" value="1"/>
</dbReference>
<dbReference type="PROSITE" id="PS50994">
    <property type="entry name" value="INTEGRASE"/>
    <property type="match status" value="1"/>
</dbReference>
<feature type="region of interest" description="Disordered" evidence="1">
    <location>
        <begin position="330"/>
        <end position="356"/>
    </location>
</feature>
<accession>A0A5N4B621</accession>
<dbReference type="InterPro" id="IPR036397">
    <property type="entry name" value="RNaseH_sf"/>
</dbReference>
<dbReference type="SUPFAM" id="SSF53098">
    <property type="entry name" value="Ribonuclease H-like"/>
    <property type="match status" value="1"/>
</dbReference>
<comment type="caution">
    <text evidence="3">The sequence shown here is derived from an EMBL/GenBank/DDBJ whole genome shotgun (WGS) entry which is preliminary data.</text>
</comment>
<dbReference type="AlphaFoldDB" id="A0A5N4B621"/>
<feature type="domain" description="Integrase catalytic" evidence="2">
    <location>
        <begin position="138"/>
        <end position="304"/>
    </location>
</feature>
<evidence type="ECO:0000313" key="3">
    <source>
        <dbReference type="EMBL" id="KAB0805061.1"/>
    </source>
</evidence>
<evidence type="ECO:0000259" key="2">
    <source>
        <dbReference type="PROSITE" id="PS50994"/>
    </source>
</evidence>
<dbReference type="GO" id="GO:0015074">
    <property type="term" value="P:DNA integration"/>
    <property type="evidence" value="ECO:0007669"/>
    <property type="project" value="InterPro"/>
</dbReference>
<dbReference type="InterPro" id="IPR012337">
    <property type="entry name" value="RNaseH-like_sf"/>
</dbReference>